<sequence>MDMVVLVFIRHAQSVSNLNRILSDDINKYPLTDEGRQQAKEVAKELRKLNSINKLFSSPILRAYQTATIIGEEIGLVPIIDDRLRERELGELNNLKIDEIHNWRIKVYRRELPSKGLEPWEILMKRIANFVEDIVENEKGIIIAVSHYDPIRAFLSHILDLDDIGSWGISLPNASISIIKCESIDTKKCKILAIGTPILTSEILSKF</sequence>
<dbReference type="SUPFAM" id="SSF53254">
    <property type="entry name" value="Phosphoglycerate mutase-like"/>
    <property type="match status" value="1"/>
</dbReference>
<feature type="binding site" evidence="2">
    <location>
        <begin position="10"/>
        <end position="17"/>
    </location>
    <ligand>
        <name>substrate</name>
    </ligand>
</feature>
<feature type="binding site" evidence="2">
    <location>
        <position position="62"/>
    </location>
    <ligand>
        <name>substrate</name>
    </ligand>
</feature>
<dbReference type="PANTHER" id="PTHR48100">
    <property type="entry name" value="BROAD-SPECIFICITY PHOSPHATASE YOR283W-RELATED"/>
    <property type="match status" value="1"/>
</dbReference>
<protein>
    <submittedName>
        <fullName evidence="3">Histidine phosphatase family protein</fullName>
    </submittedName>
</protein>
<name>A0A8D5ZI95_9CREN</name>
<accession>A0A8D5ZI95</accession>
<feature type="active site" description="Tele-phosphohistidine intermediate" evidence="1">
    <location>
        <position position="11"/>
    </location>
</feature>
<dbReference type="InterPro" id="IPR054929">
    <property type="entry name" value="dPGM_arch"/>
</dbReference>
<dbReference type="AlphaFoldDB" id="A0A8D5ZI95"/>
<reference evidence="3 4" key="1">
    <citation type="submission" date="2021-04" db="EMBL/GenBank/DDBJ databases">
        <title>Complete genome sequence of Stygiolobus sp. KN-1.</title>
        <authorList>
            <person name="Nakamura K."/>
            <person name="Sakai H."/>
            <person name="Kurosawa N."/>
        </authorList>
    </citation>
    <scope>NUCLEOTIDE SEQUENCE [LARGE SCALE GENOMIC DNA]</scope>
    <source>
        <strain evidence="3 4">KN-1</strain>
    </source>
</reference>
<dbReference type="InterPro" id="IPR013078">
    <property type="entry name" value="His_Pase_superF_clade-1"/>
</dbReference>
<dbReference type="Proteomes" id="UP000825123">
    <property type="component" value="Chromosome"/>
</dbReference>
<evidence type="ECO:0000256" key="2">
    <source>
        <dbReference type="PIRSR" id="PIRSR613078-2"/>
    </source>
</evidence>
<dbReference type="EMBL" id="AP024597">
    <property type="protein sequence ID" value="BCU69240.1"/>
    <property type="molecule type" value="Genomic_DNA"/>
</dbReference>
<dbReference type="GO" id="GO:0016791">
    <property type="term" value="F:phosphatase activity"/>
    <property type="evidence" value="ECO:0007669"/>
    <property type="project" value="TreeGrafter"/>
</dbReference>
<feature type="binding site" evidence="2">
    <location>
        <begin position="109"/>
        <end position="110"/>
    </location>
    <ligand>
        <name>substrate</name>
    </ligand>
</feature>
<dbReference type="Gene3D" id="3.40.50.1240">
    <property type="entry name" value="Phosphoglycerate mutase-like"/>
    <property type="match status" value="1"/>
</dbReference>
<dbReference type="PANTHER" id="PTHR48100:SF1">
    <property type="entry name" value="HISTIDINE PHOSPHATASE FAMILY PROTEIN-RELATED"/>
    <property type="match status" value="1"/>
</dbReference>
<dbReference type="NCBIfam" id="NF038349">
    <property type="entry name" value="dPGM_arch"/>
    <property type="match status" value="1"/>
</dbReference>
<keyword evidence="4" id="KW-1185">Reference proteome</keyword>
<organism evidence="3 4">
    <name type="scientific">Stygiolobus caldivivus</name>
    <dbReference type="NCBI Taxonomy" id="2824673"/>
    <lineage>
        <taxon>Archaea</taxon>
        <taxon>Thermoproteota</taxon>
        <taxon>Thermoprotei</taxon>
        <taxon>Sulfolobales</taxon>
        <taxon>Sulfolobaceae</taxon>
        <taxon>Stygiolobus</taxon>
    </lineage>
</organism>
<dbReference type="InterPro" id="IPR050275">
    <property type="entry name" value="PGM_Phosphatase"/>
</dbReference>
<dbReference type="InterPro" id="IPR029033">
    <property type="entry name" value="His_PPase_superfam"/>
</dbReference>
<evidence type="ECO:0000256" key="1">
    <source>
        <dbReference type="PIRSR" id="PIRSR613078-1"/>
    </source>
</evidence>
<feature type="active site" description="Proton donor/acceptor" evidence="1">
    <location>
        <position position="86"/>
    </location>
</feature>
<dbReference type="Pfam" id="PF00300">
    <property type="entry name" value="His_Phos_1"/>
    <property type="match status" value="1"/>
</dbReference>
<evidence type="ECO:0000313" key="3">
    <source>
        <dbReference type="EMBL" id="BCU69240.1"/>
    </source>
</evidence>
<evidence type="ECO:0000313" key="4">
    <source>
        <dbReference type="Proteomes" id="UP000825123"/>
    </source>
</evidence>
<dbReference type="GO" id="GO:0005737">
    <property type="term" value="C:cytoplasm"/>
    <property type="evidence" value="ECO:0007669"/>
    <property type="project" value="TreeGrafter"/>
</dbReference>
<dbReference type="CDD" id="cd07067">
    <property type="entry name" value="HP_PGM_like"/>
    <property type="match status" value="1"/>
</dbReference>
<dbReference type="SMART" id="SM00855">
    <property type="entry name" value="PGAM"/>
    <property type="match status" value="1"/>
</dbReference>
<gene>
    <name evidence="3" type="ORF">KN1_05370</name>
</gene>
<proteinExistence type="predicted"/>
<dbReference type="KEGG" id="csty:KN1_05370"/>